<evidence type="ECO:0000256" key="6">
    <source>
        <dbReference type="ARBA" id="ARBA00023136"/>
    </source>
</evidence>
<protein>
    <submittedName>
        <fullName evidence="8">ABC transporter permease</fullName>
    </submittedName>
</protein>
<keyword evidence="4 7" id="KW-0812">Transmembrane</keyword>
<dbReference type="KEGG" id="ddu:GF1_10160"/>
<evidence type="ECO:0000256" key="5">
    <source>
        <dbReference type="ARBA" id="ARBA00022989"/>
    </source>
</evidence>
<keyword evidence="5 7" id="KW-1133">Transmembrane helix</keyword>
<comment type="similarity">
    <text evidence="2 7">Belongs to the MlaE permease family.</text>
</comment>
<dbReference type="NCBIfam" id="TIGR00056">
    <property type="entry name" value="MlaE family lipid ABC transporter permease subunit"/>
    <property type="match status" value="1"/>
</dbReference>
<evidence type="ECO:0000256" key="1">
    <source>
        <dbReference type="ARBA" id="ARBA00004141"/>
    </source>
</evidence>
<dbReference type="GO" id="GO:0005548">
    <property type="term" value="F:phospholipid transporter activity"/>
    <property type="evidence" value="ECO:0007669"/>
    <property type="project" value="TreeGrafter"/>
</dbReference>
<feature type="transmembrane region" description="Helical" evidence="7">
    <location>
        <begin position="59"/>
        <end position="82"/>
    </location>
</feature>
<dbReference type="InterPro" id="IPR030802">
    <property type="entry name" value="Permease_MalE"/>
</dbReference>
<keyword evidence="9" id="KW-1185">Reference proteome</keyword>
<name>A0A915U0P3_9BACT</name>
<accession>A0A915U0P3</accession>
<gene>
    <name evidence="8" type="ORF">GF1_10160</name>
</gene>
<dbReference type="InterPro" id="IPR003453">
    <property type="entry name" value="ABC_MlaE_roteobac"/>
</dbReference>
<dbReference type="Pfam" id="PF02405">
    <property type="entry name" value="MlaE"/>
    <property type="match status" value="1"/>
</dbReference>
<evidence type="ECO:0000256" key="2">
    <source>
        <dbReference type="ARBA" id="ARBA00007556"/>
    </source>
</evidence>
<evidence type="ECO:0000256" key="7">
    <source>
        <dbReference type="RuleBase" id="RU362044"/>
    </source>
</evidence>
<dbReference type="EMBL" id="AP024233">
    <property type="protein sequence ID" value="BCO08640.1"/>
    <property type="molecule type" value="Genomic_DNA"/>
</dbReference>
<dbReference type="RefSeq" id="WP_267928538.1">
    <property type="nucleotide sequence ID" value="NZ_AP024233.1"/>
</dbReference>
<comment type="subcellular location">
    <subcellularLocation>
        <location evidence="1">Membrane</location>
        <topology evidence="1">Multi-pass membrane protein</topology>
    </subcellularLocation>
</comment>
<dbReference type="PANTHER" id="PTHR30188">
    <property type="entry name" value="ABC TRANSPORTER PERMEASE PROTEIN-RELATED"/>
    <property type="match status" value="1"/>
</dbReference>
<evidence type="ECO:0000256" key="3">
    <source>
        <dbReference type="ARBA" id="ARBA00022448"/>
    </source>
</evidence>
<feature type="transmembrane region" description="Helical" evidence="7">
    <location>
        <begin position="102"/>
        <end position="120"/>
    </location>
</feature>
<reference evidence="8" key="1">
    <citation type="submission" date="2020-12" db="EMBL/GenBank/DDBJ databases">
        <title>Desulfobium dissulfuricans gen. nov., sp. nov., a novel mesophilic, sulfate-reducing bacterium isolated from a deep-sea hydrothermal vent.</title>
        <authorList>
            <person name="Hashimoto Y."/>
            <person name="Tame A."/>
            <person name="Sawayama S."/>
            <person name="Miyazaki J."/>
            <person name="Takai K."/>
            <person name="Nakagawa S."/>
        </authorList>
    </citation>
    <scope>NUCLEOTIDE SEQUENCE</scope>
    <source>
        <strain evidence="8">GF1</strain>
    </source>
</reference>
<feature type="transmembrane region" description="Helical" evidence="7">
    <location>
        <begin position="25"/>
        <end position="47"/>
    </location>
</feature>
<feature type="transmembrane region" description="Helical" evidence="7">
    <location>
        <begin position="160"/>
        <end position="185"/>
    </location>
</feature>
<keyword evidence="6 7" id="KW-0472">Membrane</keyword>
<feature type="transmembrane region" description="Helical" evidence="7">
    <location>
        <begin position="214"/>
        <end position="234"/>
    </location>
</feature>
<proteinExistence type="inferred from homology"/>
<keyword evidence="3" id="KW-0813">Transport</keyword>
<sequence>MNQESSTQTDIAPVLKPFATIGGQALYLVTDMGKMTIFLFLAVLGLLKRPFRFSELLKQMWFIGAGSVTVIFFTALSSGMVLGLQGYYSLHKFGAEGMLGSAVSLTLIMELGPVLTALMVTGRAGSAMCAEIGIMRISEQIDALECMAVDPFRYLISPKFLAALLSVPLLTAMFDVVGIFGGYLAGVKLMGVNSGAFFSGMQQSVTNHDIRLGVIKSFVFALLLVWICTGRGYFVQQIRGAGFGAESVSKVTTQAVVISSISILVFDYLLTAILL</sequence>
<evidence type="ECO:0000313" key="8">
    <source>
        <dbReference type="EMBL" id="BCO08640.1"/>
    </source>
</evidence>
<evidence type="ECO:0000313" key="9">
    <source>
        <dbReference type="Proteomes" id="UP001063350"/>
    </source>
</evidence>
<evidence type="ECO:0000256" key="4">
    <source>
        <dbReference type="ARBA" id="ARBA00022692"/>
    </source>
</evidence>
<feature type="transmembrane region" description="Helical" evidence="7">
    <location>
        <begin position="255"/>
        <end position="274"/>
    </location>
</feature>
<dbReference type="AlphaFoldDB" id="A0A915U0P3"/>
<dbReference type="GO" id="GO:0043190">
    <property type="term" value="C:ATP-binding cassette (ABC) transporter complex"/>
    <property type="evidence" value="ECO:0007669"/>
    <property type="project" value="InterPro"/>
</dbReference>
<organism evidence="8 9">
    <name type="scientific">Desulfolithobacter dissulfuricans</name>
    <dbReference type="NCBI Taxonomy" id="2795293"/>
    <lineage>
        <taxon>Bacteria</taxon>
        <taxon>Pseudomonadati</taxon>
        <taxon>Thermodesulfobacteriota</taxon>
        <taxon>Desulfobulbia</taxon>
        <taxon>Desulfobulbales</taxon>
        <taxon>Desulfobulbaceae</taxon>
        <taxon>Desulfolithobacter</taxon>
    </lineage>
</organism>
<dbReference type="PANTHER" id="PTHR30188:SF4">
    <property type="entry name" value="PROTEIN TRIGALACTOSYLDIACYLGLYCEROL 1, CHLOROPLASTIC"/>
    <property type="match status" value="1"/>
</dbReference>
<dbReference type="Proteomes" id="UP001063350">
    <property type="component" value="Chromosome"/>
</dbReference>